<dbReference type="GO" id="GO:0016740">
    <property type="term" value="F:transferase activity"/>
    <property type="evidence" value="ECO:0007669"/>
    <property type="project" value="UniProtKB-KW"/>
</dbReference>
<dbReference type="Pfam" id="PF08354">
    <property type="entry name" value="Fas1-AflB-like_hel"/>
    <property type="match status" value="2"/>
</dbReference>
<dbReference type="EMBL" id="NESQ01000330">
    <property type="protein sequence ID" value="PUU73983.1"/>
    <property type="molecule type" value="Genomic_DNA"/>
</dbReference>
<evidence type="ECO:0000313" key="3">
    <source>
        <dbReference type="EMBL" id="PUU73983.1"/>
    </source>
</evidence>
<evidence type="ECO:0000256" key="1">
    <source>
        <dbReference type="ARBA" id="ARBA00022679"/>
    </source>
</evidence>
<sequence length="556" mass="60870">MSTWAHFARASGAALKAGAKNSRIWIMKNQIITGAVVAGVTGGGGAIGGTYFVVSDNRAGRHEAKEEARRIHAHIHESHAILNNKIDRAYAMLDNQIEATQGLMISTAIATVKGFNGDKNHLKYFMTELDKWIEECKKTGHCVSIQFASSRPIDYLHVGSRSPHEGAMASSCGDPGPCPEISVTVNLIYVDPRAMGWQIPLLQPLRSAGVPIEGLTIGAGVPSIEVSNEYVETIGLKHISFKPGSIDANFIQQTRGMGSGHHSFEDFHQPILQMYGRFRRCGNIALVAGSGFGGAEDTYPYLTGFGSRMMTAKEAYTSLTAKKAICEAEGLDDKDWEKTCKGPAGGVITVRSEMGEPIHKLATRGVRLWAELDRTIFSLDKAKRLVELRKQHLEDITYAEVIHPSLKRLTGEFIRRIEERFTSVEGQASLLQNYADLDDPFATTEKILAHYPEANTQLINAQDMQHFLLLCQRRGQKPAVVDQDVGRTCILQGPMAAKYSTAVNKPIKDILDGIHNGHIAALTTDVYDGDESAILVVEYFGGKPITSLDDIENIPL</sequence>
<keyword evidence="4" id="KW-1185">Reference proteome</keyword>
<feature type="domain" description="Fatty acid synthase beta subunit AflB /Fas1-like central" evidence="2">
    <location>
        <begin position="400"/>
        <end position="479"/>
    </location>
</feature>
<dbReference type="Gene3D" id="3.20.20.70">
    <property type="entry name" value="Aldolase class I"/>
    <property type="match status" value="2"/>
</dbReference>
<dbReference type="PANTHER" id="PTHR10982">
    <property type="entry name" value="MALONYL COA-ACYL CARRIER PROTEIN TRANSACYLASE"/>
    <property type="match status" value="1"/>
</dbReference>
<feature type="domain" description="Fatty acid synthase beta subunit AflB /Fas1-like central" evidence="2">
    <location>
        <begin position="251"/>
        <end position="392"/>
    </location>
</feature>
<dbReference type="GO" id="GO:0004318">
    <property type="term" value="F:enoyl-[acyl-carrier-protein] reductase (NADH) activity"/>
    <property type="evidence" value="ECO:0007669"/>
    <property type="project" value="InterPro"/>
</dbReference>
<dbReference type="InterPro" id="IPR013785">
    <property type="entry name" value="Aldolase_TIM"/>
</dbReference>
<dbReference type="PANTHER" id="PTHR10982:SF21">
    <property type="entry name" value="FATTY ACID SYNTHASE SUBUNIT BETA"/>
    <property type="match status" value="1"/>
</dbReference>
<accession>A0A2T6ZES1</accession>
<keyword evidence="1" id="KW-0808">Transferase</keyword>
<dbReference type="Proteomes" id="UP000244722">
    <property type="component" value="Unassembled WGS sequence"/>
</dbReference>
<protein>
    <recommendedName>
        <fullName evidence="2">Fatty acid synthase beta subunit AflB /Fas1-like central domain-containing protein</fullName>
    </recommendedName>
</protein>
<name>A0A2T6ZES1_TUBBO</name>
<gene>
    <name evidence="3" type="ORF">B9Z19DRAFT_1134081</name>
</gene>
<organism evidence="3 4">
    <name type="scientific">Tuber borchii</name>
    <name type="common">White truffle</name>
    <dbReference type="NCBI Taxonomy" id="42251"/>
    <lineage>
        <taxon>Eukaryota</taxon>
        <taxon>Fungi</taxon>
        <taxon>Dikarya</taxon>
        <taxon>Ascomycota</taxon>
        <taxon>Pezizomycotina</taxon>
        <taxon>Pezizomycetes</taxon>
        <taxon>Pezizales</taxon>
        <taxon>Tuberaceae</taxon>
        <taxon>Tuber</taxon>
    </lineage>
</organism>
<dbReference type="OrthoDB" id="5417908at2759"/>
<dbReference type="InterPro" id="IPR013565">
    <property type="entry name" value="Fas1/AflB-like_central"/>
</dbReference>
<proteinExistence type="predicted"/>
<dbReference type="Gene3D" id="1.20.930.70">
    <property type="match status" value="1"/>
</dbReference>
<reference evidence="3 4" key="1">
    <citation type="submission" date="2017-04" db="EMBL/GenBank/DDBJ databases">
        <title>Draft genome sequence of Tuber borchii Vittad., a whitish edible truffle.</title>
        <authorList>
            <consortium name="DOE Joint Genome Institute"/>
            <person name="Murat C."/>
            <person name="Kuo A."/>
            <person name="Barry K.W."/>
            <person name="Clum A."/>
            <person name="Dockter R.B."/>
            <person name="Fauchery L."/>
            <person name="Iotti M."/>
            <person name="Kohler A."/>
            <person name="Labutti K."/>
            <person name="Lindquist E.A."/>
            <person name="Lipzen A."/>
            <person name="Ohm R.A."/>
            <person name="Wang M."/>
            <person name="Grigoriev I.V."/>
            <person name="Zambonelli A."/>
            <person name="Martin F.M."/>
        </authorList>
    </citation>
    <scope>NUCLEOTIDE SEQUENCE [LARGE SCALE GENOMIC DNA]</scope>
    <source>
        <strain evidence="3 4">Tbo3840</strain>
    </source>
</reference>
<evidence type="ECO:0000259" key="2">
    <source>
        <dbReference type="Pfam" id="PF08354"/>
    </source>
</evidence>
<dbReference type="AlphaFoldDB" id="A0A2T6ZES1"/>
<dbReference type="STRING" id="42251.A0A2T6ZES1"/>
<evidence type="ECO:0000313" key="4">
    <source>
        <dbReference type="Proteomes" id="UP000244722"/>
    </source>
</evidence>
<dbReference type="InterPro" id="IPR050830">
    <property type="entry name" value="Fungal_FAS"/>
</dbReference>
<comment type="caution">
    <text evidence="3">The sequence shown here is derived from an EMBL/GenBank/DDBJ whole genome shotgun (WGS) entry which is preliminary data.</text>
</comment>